<organism evidence="1 2">
    <name type="scientific">Stegodyphus mimosarum</name>
    <name type="common">African social velvet spider</name>
    <dbReference type="NCBI Taxonomy" id="407821"/>
    <lineage>
        <taxon>Eukaryota</taxon>
        <taxon>Metazoa</taxon>
        <taxon>Ecdysozoa</taxon>
        <taxon>Arthropoda</taxon>
        <taxon>Chelicerata</taxon>
        <taxon>Arachnida</taxon>
        <taxon>Araneae</taxon>
        <taxon>Araneomorphae</taxon>
        <taxon>Entelegynae</taxon>
        <taxon>Eresoidea</taxon>
        <taxon>Eresidae</taxon>
        <taxon>Stegodyphus</taxon>
    </lineage>
</organism>
<name>A0A087T8H4_STEMI</name>
<protein>
    <submittedName>
        <fullName evidence="1">Uncharacterized protein</fullName>
    </submittedName>
</protein>
<feature type="non-terminal residue" evidence="1">
    <location>
        <position position="33"/>
    </location>
</feature>
<evidence type="ECO:0000313" key="2">
    <source>
        <dbReference type="Proteomes" id="UP000054359"/>
    </source>
</evidence>
<dbReference type="EMBL" id="KK113946">
    <property type="protein sequence ID" value="KFM61413.1"/>
    <property type="molecule type" value="Genomic_DNA"/>
</dbReference>
<dbReference type="AlphaFoldDB" id="A0A087T8H4"/>
<evidence type="ECO:0000313" key="1">
    <source>
        <dbReference type="EMBL" id="KFM61413.1"/>
    </source>
</evidence>
<gene>
    <name evidence="1" type="ORF">X975_19390</name>
</gene>
<dbReference type="Proteomes" id="UP000054359">
    <property type="component" value="Unassembled WGS sequence"/>
</dbReference>
<keyword evidence="2" id="KW-1185">Reference proteome</keyword>
<accession>A0A087T8H4</accession>
<sequence length="33" mass="3623">MAEYYAGFACLNSTKNTLLLVHTLFISTNDPSS</sequence>
<proteinExistence type="predicted"/>
<reference evidence="1 2" key="1">
    <citation type="submission" date="2013-11" db="EMBL/GenBank/DDBJ databases">
        <title>Genome sequencing of Stegodyphus mimosarum.</title>
        <authorList>
            <person name="Bechsgaard J."/>
        </authorList>
    </citation>
    <scope>NUCLEOTIDE SEQUENCE [LARGE SCALE GENOMIC DNA]</scope>
</reference>